<keyword evidence="14" id="KW-1185">Reference proteome</keyword>
<dbReference type="InterPro" id="IPR003661">
    <property type="entry name" value="HisK_dim/P_dom"/>
</dbReference>
<feature type="domain" description="Histidine kinase" evidence="11">
    <location>
        <begin position="389"/>
        <end position="607"/>
    </location>
</feature>
<dbReference type="SMART" id="SM00387">
    <property type="entry name" value="HATPase_c"/>
    <property type="match status" value="1"/>
</dbReference>
<dbReference type="PROSITE" id="PS50109">
    <property type="entry name" value="HIS_KIN"/>
    <property type="match status" value="1"/>
</dbReference>
<keyword evidence="8" id="KW-1133">Transmembrane helix</keyword>
<accession>A0ABX7N4G7</accession>
<evidence type="ECO:0000256" key="7">
    <source>
        <dbReference type="ARBA" id="ARBA00022777"/>
    </source>
</evidence>
<evidence type="ECO:0000256" key="6">
    <source>
        <dbReference type="ARBA" id="ARBA00022692"/>
    </source>
</evidence>
<evidence type="ECO:0000259" key="11">
    <source>
        <dbReference type="PROSITE" id="PS50109"/>
    </source>
</evidence>
<comment type="subcellular location">
    <subcellularLocation>
        <location evidence="2">Membrane</location>
    </subcellularLocation>
</comment>
<dbReference type="Pfam" id="PF03924">
    <property type="entry name" value="CHASE"/>
    <property type="match status" value="1"/>
</dbReference>
<dbReference type="Pfam" id="PF00512">
    <property type="entry name" value="HisKA"/>
    <property type="match status" value="1"/>
</dbReference>
<keyword evidence="7" id="KW-0418">Kinase</keyword>
<keyword evidence="6" id="KW-0812">Transmembrane</keyword>
<evidence type="ECO:0000256" key="2">
    <source>
        <dbReference type="ARBA" id="ARBA00004370"/>
    </source>
</evidence>
<gene>
    <name evidence="13" type="ORF">JY572_29565</name>
</gene>
<dbReference type="InterPro" id="IPR036890">
    <property type="entry name" value="HATPase_C_sf"/>
</dbReference>
<evidence type="ECO:0000256" key="8">
    <source>
        <dbReference type="ARBA" id="ARBA00022989"/>
    </source>
</evidence>
<dbReference type="EC" id="2.7.13.3" evidence="3"/>
<sequence length="612" mass="67526">MRGRLEGGRLALEARDDAVPTPLPLHPRRTAPALGALLMGLLITAVATAYVQRGVDLRREQRFENAVQDGTAALLQRMDMYQAMLLGTRGVFSGSQKVEPSEFRAYVESLEARQRYPGIQSIGFAQWLGRDDVARHEAQTRAEGLPSYQVRPTGSRPEYAVIVMLEPFNPRNAALLGLDVLSEPAQQAALQRAMESGQPSATGLVWQAPVAGEAPEARAGFLVYVPLYARPEPRTPEARRAQLEGFVFGAFDMRDLVEGLRFQGFQTIIDLDIYDGTEVREATLLYTSSRPRPAAGPRRGALNEQLTVHVAGAPWTLVFTTREAFLDVTRSTHPATVAGGGLVMSLLLFLVTRAQVNARASAEQAGLEQQRLASEAQAAVRVRDEFLSVAAHELRTPLTSLKLQLQLLFRQLHQEGPLDTERLERGVETCERQMTRLTKLVDSLLDVSRLSSGKMELQLEPLELGELVREMARRFEMEAQAAGVRLDVDTPQPVTGRWDRLRLEQVITNLMSNALKYGHGAPVDVRVRGDEREARLEVQDRGIGIAPEDAGRVFDRFERAVSSRHYGGLGLGLFITRQLVEAHGGSIFLESTPGQGTTFIVHLPRADRNGVA</sequence>
<dbReference type="Proteomes" id="UP000663090">
    <property type="component" value="Chromosome"/>
</dbReference>
<comment type="catalytic activity">
    <reaction evidence="1">
        <text>ATP + protein L-histidine = ADP + protein N-phospho-L-histidine.</text>
        <dbReference type="EC" id="2.7.13.3"/>
    </reaction>
</comment>
<feature type="domain" description="CHASE" evidence="12">
    <location>
        <begin position="94"/>
        <end position="318"/>
    </location>
</feature>
<dbReference type="InterPro" id="IPR004358">
    <property type="entry name" value="Sig_transdc_His_kin-like_C"/>
</dbReference>
<dbReference type="PANTHER" id="PTHR43711">
    <property type="entry name" value="TWO-COMPONENT HISTIDINE KINASE"/>
    <property type="match status" value="1"/>
</dbReference>
<dbReference type="SMART" id="SM00388">
    <property type="entry name" value="HisKA"/>
    <property type="match status" value="1"/>
</dbReference>
<dbReference type="InterPro" id="IPR003594">
    <property type="entry name" value="HATPase_dom"/>
</dbReference>
<evidence type="ECO:0000256" key="3">
    <source>
        <dbReference type="ARBA" id="ARBA00012438"/>
    </source>
</evidence>
<dbReference type="PROSITE" id="PS50839">
    <property type="entry name" value="CHASE"/>
    <property type="match status" value="1"/>
</dbReference>
<reference evidence="13 14" key="1">
    <citation type="submission" date="2021-02" db="EMBL/GenBank/DDBJ databases">
        <title>De Novo genome assembly of isolated myxobacteria.</title>
        <authorList>
            <person name="Stevens D.C."/>
        </authorList>
    </citation>
    <scope>NUCLEOTIDE SEQUENCE [LARGE SCALE GENOMIC DNA]</scope>
    <source>
        <strain evidence="13 14">SCHIC003</strain>
    </source>
</reference>
<dbReference type="InterPro" id="IPR050736">
    <property type="entry name" value="Sensor_HK_Regulatory"/>
</dbReference>
<keyword evidence="9" id="KW-0902">Two-component regulatory system</keyword>
<keyword evidence="5" id="KW-0808">Transferase</keyword>
<evidence type="ECO:0000256" key="4">
    <source>
        <dbReference type="ARBA" id="ARBA00022553"/>
    </source>
</evidence>
<dbReference type="PRINTS" id="PR00344">
    <property type="entry name" value="BCTRLSENSOR"/>
</dbReference>
<keyword evidence="4" id="KW-0597">Phosphoprotein</keyword>
<dbReference type="Gene3D" id="1.10.287.130">
    <property type="match status" value="1"/>
</dbReference>
<organism evidence="13 14">
    <name type="scientific">Myxococcus landrumensis</name>
    <dbReference type="NCBI Taxonomy" id="2813577"/>
    <lineage>
        <taxon>Bacteria</taxon>
        <taxon>Pseudomonadati</taxon>
        <taxon>Myxococcota</taxon>
        <taxon>Myxococcia</taxon>
        <taxon>Myxococcales</taxon>
        <taxon>Cystobacterineae</taxon>
        <taxon>Myxococcaceae</taxon>
        <taxon>Myxococcus</taxon>
    </lineage>
</organism>
<keyword evidence="10" id="KW-0472">Membrane</keyword>
<dbReference type="Pfam" id="PF02518">
    <property type="entry name" value="HATPase_c"/>
    <property type="match status" value="1"/>
</dbReference>
<proteinExistence type="predicted"/>
<evidence type="ECO:0000259" key="12">
    <source>
        <dbReference type="PROSITE" id="PS50839"/>
    </source>
</evidence>
<evidence type="ECO:0000313" key="13">
    <source>
        <dbReference type="EMBL" id="QSQ12484.1"/>
    </source>
</evidence>
<dbReference type="InterPro" id="IPR036097">
    <property type="entry name" value="HisK_dim/P_sf"/>
</dbReference>
<dbReference type="CDD" id="cd00075">
    <property type="entry name" value="HATPase"/>
    <property type="match status" value="1"/>
</dbReference>
<dbReference type="SMART" id="SM01079">
    <property type="entry name" value="CHASE"/>
    <property type="match status" value="1"/>
</dbReference>
<dbReference type="Gene3D" id="3.30.450.350">
    <property type="entry name" value="CHASE domain"/>
    <property type="match status" value="1"/>
</dbReference>
<evidence type="ECO:0000256" key="5">
    <source>
        <dbReference type="ARBA" id="ARBA00022679"/>
    </source>
</evidence>
<dbReference type="InterPro" id="IPR042240">
    <property type="entry name" value="CHASE_sf"/>
</dbReference>
<evidence type="ECO:0000313" key="14">
    <source>
        <dbReference type="Proteomes" id="UP000663090"/>
    </source>
</evidence>
<dbReference type="CDD" id="cd00082">
    <property type="entry name" value="HisKA"/>
    <property type="match status" value="1"/>
</dbReference>
<dbReference type="Gene3D" id="3.30.565.10">
    <property type="entry name" value="Histidine kinase-like ATPase, C-terminal domain"/>
    <property type="match status" value="1"/>
</dbReference>
<dbReference type="EMBL" id="CP071091">
    <property type="protein sequence ID" value="QSQ12484.1"/>
    <property type="molecule type" value="Genomic_DNA"/>
</dbReference>
<name>A0ABX7N4G7_9BACT</name>
<dbReference type="InterPro" id="IPR005467">
    <property type="entry name" value="His_kinase_dom"/>
</dbReference>
<dbReference type="InterPro" id="IPR006189">
    <property type="entry name" value="CHASE_dom"/>
</dbReference>
<evidence type="ECO:0000256" key="1">
    <source>
        <dbReference type="ARBA" id="ARBA00000085"/>
    </source>
</evidence>
<evidence type="ECO:0000256" key="10">
    <source>
        <dbReference type="ARBA" id="ARBA00023136"/>
    </source>
</evidence>
<dbReference type="PANTHER" id="PTHR43711:SF1">
    <property type="entry name" value="HISTIDINE KINASE 1"/>
    <property type="match status" value="1"/>
</dbReference>
<evidence type="ECO:0000256" key="9">
    <source>
        <dbReference type="ARBA" id="ARBA00023012"/>
    </source>
</evidence>
<dbReference type="SUPFAM" id="SSF55874">
    <property type="entry name" value="ATPase domain of HSP90 chaperone/DNA topoisomerase II/histidine kinase"/>
    <property type="match status" value="1"/>
</dbReference>
<dbReference type="SUPFAM" id="SSF47384">
    <property type="entry name" value="Homodimeric domain of signal transducing histidine kinase"/>
    <property type="match status" value="1"/>
</dbReference>
<protein>
    <recommendedName>
        <fullName evidence="3">histidine kinase</fullName>
        <ecNumber evidence="3">2.7.13.3</ecNumber>
    </recommendedName>
</protein>